<organism evidence="1 2">
    <name type="scientific">Trifolium medium</name>
    <dbReference type="NCBI Taxonomy" id="97028"/>
    <lineage>
        <taxon>Eukaryota</taxon>
        <taxon>Viridiplantae</taxon>
        <taxon>Streptophyta</taxon>
        <taxon>Embryophyta</taxon>
        <taxon>Tracheophyta</taxon>
        <taxon>Spermatophyta</taxon>
        <taxon>Magnoliopsida</taxon>
        <taxon>eudicotyledons</taxon>
        <taxon>Gunneridae</taxon>
        <taxon>Pentapetalae</taxon>
        <taxon>rosids</taxon>
        <taxon>fabids</taxon>
        <taxon>Fabales</taxon>
        <taxon>Fabaceae</taxon>
        <taxon>Papilionoideae</taxon>
        <taxon>50 kb inversion clade</taxon>
        <taxon>NPAAA clade</taxon>
        <taxon>Hologalegina</taxon>
        <taxon>IRL clade</taxon>
        <taxon>Trifolieae</taxon>
        <taxon>Trifolium</taxon>
    </lineage>
</organism>
<comment type="caution">
    <text evidence="1">The sequence shown here is derived from an EMBL/GenBank/DDBJ whole genome shotgun (WGS) entry which is preliminary data.</text>
</comment>
<dbReference type="AlphaFoldDB" id="A0A392R726"/>
<name>A0A392R726_9FABA</name>
<sequence>MSKVMLSCVPSEEGIVNAAAIKFGSDGKLNNGCLDLASNALGVDKREKCPTQWDDSSIGDGGQRILDMITNDVVALTNCDE</sequence>
<dbReference type="Proteomes" id="UP000265520">
    <property type="component" value="Unassembled WGS sequence"/>
</dbReference>
<evidence type="ECO:0000313" key="1">
    <source>
        <dbReference type="EMBL" id="MCI32408.1"/>
    </source>
</evidence>
<accession>A0A392R726</accession>
<evidence type="ECO:0000313" key="2">
    <source>
        <dbReference type="Proteomes" id="UP000265520"/>
    </source>
</evidence>
<dbReference type="EMBL" id="LXQA010195310">
    <property type="protein sequence ID" value="MCI32408.1"/>
    <property type="molecule type" value="Genomic_DNA"/>
</dbReference>
<keyword evidence="2" id="KW-1185">Reference proteome</keyword>
<reference evidence="1 2" key="1">
    <citation type="journal article" date="2018" name="Front. Plant Sci.">
        <title>Red Clover (Trifolium pratense) and Zigzag Clover (T. medium) - A Picture of Genomic Similarities and Differences.</title>
        <authorList>
            <person name="Dluhosova J."/>
            <person name="Istvanek J."/>
            <person name="Nedelnik J."/>
            <person name="Repkova J."/>
        </authorList>
    </citation>
    <scope>NUCLEOTIDE SEQUENCE [LARGE SCALE GENOMIC DNA]</scope>
    <source>
        <strain evidence="2">cv. 10/8</strain>
        <tissue evidence="1">Leaf</tissue>
    </source>
</reference>
<feature type="non-terminal residue" evidence="1">
    <location>
        <position position="81"/>
    </location>
</feature>
<proteinExistence type="predicted"/>
<protein>
    <submittedName>
        <fullName evidence="1">Uncharacterized protein</fullName>
    </submittedName>
</protein>